<evidence type="ECO:0008006" key="4">
    <source>
        <dbReference type="Google" id="ProtNLM"/>
    </source>
</evidence>
<reference evidence="2" key="1">
    <citation type="journal article" date="2014" name="Int. J. Syst. Evol. Microbiol.">
        <title>Complete genome sequence of Corynebacterium casei LMG S-19264T (=DSM 44701T), isolated from a smear-ripened cheese.</title>
        <authorList>
            <consortium name="US DOE Joint Genome Institute (JGI-PGF)"/>
            <person name="Walter F."/>
            <person name="Albersmeier A."/>
            <person name="Kalinowski J."/>
            <person name="Ruckert C."/>
        </authorList>
    </citation>
    <scope>NUCLEOTIDE SEQUENCE</scope>
    <source>
        <strain evidence="2">CGMCC 1.15425</strain>
    </source>
</reference>
<evidence type="ECO:0000313" key="2">
    <source>
        <dbReference type="EMBL" id="GGG55145.1"/>
    </source>
</evidence>
<dbReference type="InterPro" id="IPR050563">
    <property type="entry name" value="4-hydroxybenzoyl-CoA_TE"/>
</dbReference>
<dbReference type="EMBL" id="BMIY01000004">
    <property type="protein sequence ID" value="GGG55145.1"/>
    <property type="molecule type" value="Genomic_DNA"/>
</dbReference>
<proteinExistence type="predicted"/>
<reference evidence="2" key="2">
    <citation type="submission" date="2020-09" db="EMBL/GenBank/DDBJ databases">
        <authorList>
            <person name="Sun Q."/>
            <person name="Zhou Y."/>
        </authorList>
    </citation>
    <scope>NUCLEOTIDE SEQUENCE</scope>
    <source>
        <strain evidence="2">CGMCC 1.15425</strain>
    </source>
</reference>
<dbReference type="CDD" id="cd00586">
    <property type="entry name" value="4HBT"/>
    <property type="match status" value="1"/>
</dbReference>
<dbReference type="AlphaFoldDB" id="A0A917LT13"/>
<dbReference type="Proteomes" id="UP000627715">
    <property type="component" value="Unassembled WGS sequence"/>
</dbReference>
<dbReference type="OrthoDB" id="9801517at2"/>
<keyword evidence="3" id="KW-1185">Reference proteome</keyword>
<gene>
    <name evidence="2" type="ORF">GCM10011403_10270</name>
</gene>
<protein>
    <recommendedName>
        <fullName evidence="4">4-hydroxybenzoyl-CoA thioesterase domain protein</fullName>
    </recommendedName>
</protein>
<organism evidence="2 3">
    <name type="scientific">Pseudohongiella nitratireducens</name>
    <dbReference type="NCBI Taxonomy" id="1768907"/>
    <lineage>
        <taxon>Bacteria</taxon>
        <taxon>Pseudomonadati</taxon>
        <taxon>Pseudomonadota</taxon>
        <taxon>Gammaproteobacteria</taxon>
        <taxon>Pseudomonadales</taxon>
        <taxon>Pseudohongiellaceae</taxon>
        <taxon>Pseudohongiella</taxon>
    </lineage>
</organism>
<dbReference type="Pfam" id="PF13279">
    <property type="entry name" value="4HBT_2"/>
    <property type="match status" value="1"/>
</dbReference>
<dbReference type="SUPFAM" id="SSF54637">
    <property type="entry name" value="Thioesterase/thiol ester dehydrase-isomerase"/>
    <property type="match status" value="1"/>
</dbReference>
<dbReference type="PANTHER" id="PTHR31793">
    <property type="entry name" value="4-HYDROXYBENZOYL-COA THIOESTERASE FAMILY MEMBER"/>
    <property type="match status" value="1"/>
</dbReference>
<dbReference type="Gene3D" id="3.10.129.10">
    <property type="entry name" value="Hotdog Thioesterase"/>
    <property type="match status" value="1"/>
</dbReference>
<sequence length="150" mass="17308">MINWDLERPFLWQTSVTSTHIDGLGHVNNAVYLQWLEQCAWRHSESLGLSLASYQALDRAMVIRRHELDYLQAAFAGDEIVVATWITQMHKRTRLTRSFQLVRKHDEVTLLRAQSYFVCMALSDGRPKRMPDSFVDGYGQALVTTGLPQR</sequence>
<comment type="caution">
    <text evidence="2">The sequence shown here is derived from an EMBL/GenBank/DDBJ whole genome shotgun (WGS) entry which is preliminary data.</text>
</comment>
<name>A0A917LT13_9GAMM</name>
<dbReference type="PANTHER" id="PTHR31793:SF37">
    <property type="entry name" value="ACYL-COA THIOESTER HYDROLASE YBGC"/>
    <property type="match status" value="1"/>
</dbReference>
<keyword evidence="1" id="KW-0378">Hydrolase</keyword>
<dbReference type="GO" id="GO:0047617">
    <property type="term" value="F:fatty acyl-CoA hydrolase activity"/>
    <property type="evidence" value="ECO:0007669"/>
    <property type="project" value="TreeGrafter"/>
</dbReference>
<dbReference type="InterPro" id="IPR029069">
    <property type="entry name" value="HotDog_dom_sf"/>
</dbReference>
<evidence type="ECO:0000256" key="1">
    <source>
        <dbReference type="ARBA" id="ARBA00022801"/>
    </source>
</evidence>
<accession>A0A917LT13</accession>
<evidence type="ECO:0000313" key="3">
    <source>
        <dbReference type="Proteomes" id="UP000627715"/>
    </source>
</evidence>